<dbReference type="InterPro" id="IPR014729">
    <property type="entry name" value="Rossmann-like_a/b/a_fold"/>
</dbReference>
<dbReference type="OrthoDB" id="5244702at2"/>
<dbReference type="InterPro" id="IPR011063">
    <property type="entry name" value="TilS/TtcA_N"/>
</dbReference>
<gene>
    <name evidence="7" type="primary">tilS</name>
    <name evidence="10" type="ORF">FB460_2006</name>
</gene>
<dbReference type="InterPro" id="IPR015262">
    <property type="entry name" value="tRNA_Ile_lys_synt_subst-bd"/>
</dbReference>
<evidence type="ECO:0000313" key="11">
    <source>
        <dbReference type="Proteomes" id="UP000316196"/>
    </source>
</evidence>
<dbReference type="GO" id="GO:0005737">
    <property type="term" value="C:cytoplasm"/>
    <property type="evidence" value="ECO:0007669"/>
    <property type="project" value="UniProtKB-SubCell"/>
</dbReference>
<dbReference type="RefSeq" id="WP_142093974.1">
    <property type="nucleotide sequence ID" value="NZ_BAAAMD010000002.1"/>
</dbReference>
<proteinExistence type="inferred from homology"/>
<evidence type="ECO:0000256" key="2">
    <source>
        <dbReference type="ARBA" id="ARBA00022598"/>
    </source>
</evidence>
<keyword evidence="4 7" id="KW-0547">Nucleotide-binding</keyword>
<dbReference type="NCBIfam" id="TIGR02432">
    <property type="entry name" value="lysidine_TilS_N"/>
    <property type="match status" value="1"/>
</dbReference>
<dbReference type="CDD" id="cd01992">
    <property type="entry name" value="TilS_N"/>
    <property type="match status" value="1"/>
</dbReference>
<comment type="function">
    <text evidence="7">Ligates lysine onto the cytidine present at position 34 of the AUA codon-specific tRNA(Ile) that contains the anticodon CAU, in an ATP-dependent manner. Cytidine is converted to lysidine, thus changing the amino acid specificity of the tRNA from methionine to isoleucine.</text>
</comment>
<evidence type="ECO:0000256" key="4">
    <source>
        <dbReference type="ARBA" id="ARBA00022741"/>
    </source>
</evidence>
<feature type="domain" description="tRNA(Ile)-lysidine synthase substrate-binding" evidence="9">
    <location>
        <begin position="258"/>
        <end position="314"/>
    </location>
</feature>
<dbReference type="GO" id="GO:0005524">
    <property type="term" value="F:ATP binding"/>
    <property type="evidence" value="ECO:0007669"/>
    <property type="project" value="UniProtKB-UniRule"/>
</dbReference>
<name>A0A542ZCS3_9ACTN</name>
<feature type="binding site" evidence="7">
    <location>
        <begin position="30"/>
        <end position="35"/>
    </location>
    <ligand>
        <name>ATP</name>
        <dbReference type="ChEBI" id="CHEBI:30616"/>
    </ligand>
</feature>
<dbReference type="GO" id="GO:0032267">
    <property type="term" value="F:tRNA(Ile)-lysidine synthase activity"/>
    <property type="evidence" value="ECO:0007669"/>
    <property type="project" value="UniProtKB-EC"/>
</dbReference>
<accession>A0A542ZCS3</accession>
<evidence type="ECO:0000256" key="7">
    <source>
        <dbReference type="HAMAP-Rule" id="MF_01161"/>
    </source>
</evidence>
<sequence length="319" mass="34221">MAKRALGEHALAVVQAVRAVPDAPVVVGCSGGPDSLALAAAVAHLGLEARALVIDHGLQPETADVAVRVREQMQPRGLPVEIRSVHVDPTTDSGPEASAREARYRAFDDATAASGDVPAGTLLLGHTLDDQAEQVLLGLARGSGTRSLAGIPPERSLPGGGRLLRPLLGLRRTDTERACTEWGLTPWHDPHNDDPAYTRVRVRHDVLPVLEDHLGPGVAEALARTARQARDDADLLDELAERHLGDIPDELPVTVLDAPTPIATRVLRRWLIVHGAAEPGHDHVHAVMRLVTHWRGQHSVEVPGLRVGRRGGRLVVMRD</sequence>
<keyword evidence="11" id="KW-1185">Reference proteome</keyword>
<evidence type="ECO:0000256" key="6">
    <source>
        <dbReference type="ARBA" id="ARBA00048539"/>
    </source>
</evidence>
<dbReference type="GO" id="GO:0006400">
    <property type="term" value="P:tRNA modification"/>
    <property type="evidence" value="ECO:0007669"/>
    <property type="project" value="UniProtKB-UniRule"/>
</dbReference>
<evidence type="ECO:0000256" key="3">
    <source>
        <dbReference type="ARBA" id="ARBA00022694"/>
    </source>
</evidence>
<keyword evidence="1 7" id="KW-0963">Cytoplasm</keyword>
<evidence type="ECO:0000259" key="9">
    <source>
        <dbReference type="Pfam" id="PF09179"/>
    </source>
</evidence>
<dbReference type="Proteomes" id="UP000316196">
    <property type="component" value="Unassembled WGS sequence"/>
</dbReference>
<dbReference type="InterPro" id="IPR012795">
    <property type="entry name" value="tRNA_Ile_lys_synt_N"/>
</dbReference>
<evidence type="ECO:0000259" key="8">
    <source>
        <dbReference type="Pfam" id="PF01171"/>
    </source>
</evidence>
<dbReference type="PANTHER" id="PTHR43033:SF1">
    <property type="entry name" value="TRNA(ILE)-LYSIDINE SYNTHASE-RELATED"/>
    <property type="match status" value="1"/>
</dbReference>
<comment type="subcellular location">
    <subcellularLocation>
        <location evidence="7">Cytoplasm</location>
    </subcellularLocation>
</comment>
<evidence type="ECO:0000313" key="10">
    <source>
        <dbReference type="EMBL" id="TQL58153.1"/>
    </source>
</evidence>
<dbReference type="Pfam" id="PF09179">
    <property type="entry name" value="TilS"/>
    <property type="match status" value="1"/>
</dbReference>
<dbReference type="SUPFAM" id="SSF52402">
    <property type="entry name" value="Adenine nucleotide alpha hydrolases-like"/>
    <property type="match status" value="1"/>
</dbReference>
<comment type="similarity">
    <text evidence="7">Belongs to the tRNA(Ile)-lysidine synthase family.</text>
</comment>
<feature type="domain" description="tRNA(Ile)-lysidine/2-thiocytidine synthase N-terminal" evidence="8">
    <location>
        <begin position="25"/>
        <end position="204"/>
    </location>
</feature>
<protein>
    <recommendedName>
        <fullName evidence="7">tRNA(Ile)-lysidine synthase</fullName>
        <ecNumber evidence="7">6.3.4.19</ecNumber>
    </recommendedName>
    <alternativeName>
        <fullName evidence="7">tRNA(Ile)-2-lysyl-cytidine synthase</fullName>
    </alternativeName>
    <alternativeName>
        <fullName evidence="7">tRNA(Ile)-lysidine synthetase</fullName>
    </alternativeName>
</protein>
<keyword evidence="3 7" id="KW-0819">tRNA processing</keyword>
<evidence type="ECO:0000256" key="1">
    <source>
        <dbReference type="ARBA" id="ARBA00022490"/>
    </source>
</evidence>
<dbReference type="InterPro" id="IPR012094">
    <property type="entry name" value="tRNA_Ile_lys_synt"/>
</dbReference>
<dbReference type="HAMAP" id="MF_01161">
    <property type="entry name" value="tRNA_Ile_lys_synt"/>
    <property type="match status" value="1"/>
</dbReference>
<dbReference type="PANTHER" id="PTHR43033">
    <property type="entry name" value="TRNA(ILE)-LYSIDINE SYNTHASE-RELATED"/>
    <property type="match status" value="1"/>
</dbReference>
<keyword evidence="5 7" id="KW-0067">ATP-binding</keyword>
<dbReference type="EC" id="6.3.4.19" evidence="7"/>
<comment type="catalytic activity">
    <reaction evidence="6 7">
        <text>cytidine(34) in tRNA(Ile2) + L-lysine + ATP = lysidine(34) in tRNA(Ile2) + AMP + diphosphate + H(+)</text>
        <dbReference type="Rhea" id="RHEA:43744"/>
        <dbReference type="Rhea" id="RHEA-COMP:10625"/>
        <dbReference type="Rhea" id="RHEA-COMP:10670"/>
        <dbReference type="ChEBI" id="CHEBI:15378"/>
        <dbReference type="ChEBI" id="CHEBI:30616"/>
        <dbReference type="ChEBI" id="CHEBI:32551"/>
        <dbReference type="ChEBI" id="CHEBI:33019"/>
        <dbReference type="ChEBI" id="CHEBI:82748"/>
        <dbReference type="ChEBI" id="CHEBI:83665"/>
        <dbReference type="ChEBI" id="CHEBI:456215"/>
        <dbReference type="EC" id="6.3.4.19"/>
    </reaction>
</comment>
<dbReference type="Pfam" id="PF01171">
    <property type="entry name" value="ATP_bind_3"/>
    <property type="match status" value="1"/>
</dbReference>
<dbReference type="AlphaFoldDB" id="A0A542ZCS3"/>
<dbReference type="EMBL" id="VFOR01000002">
    <property type="protein sequence ID" value="TQL58153.1"/>
    <property type="molecule type" value="Genomic_DNA"/>
</dbReference>
<evidence type="ECO:0000256" key="5">
    <source>
        <dbReference type="ARBA" id="ARBA00022840"/>
    </source>
</evidence>
<dbReference type="Gene3D" id="3.40.50.620">
    <property type="entry name" value="HUPs"/>
    <property type="match status" value="1"/>
</dbReference>
<reference evidence="10 11" key="1">
    <citation type="submission" date="2019-06" db="EMBL/GenBank/DDBJ databases">
        <title>Sequencing the genomes of 1000 actinobacteria strains.</title>
        <authorList>
            <person name="Klenk H.-P."/>
        </authorList>
    </citation>
    <scope>NUCLEOTIDE SEQUENCE [LARGE SCALE GENOMIC DNA]</scope>
    <source>
        <strain evidence="10 11">DSM 8251</strain>
    </source>
</reference>
<keyword evidence="2 7" id="KW-0436">Ligase</keyword>
<dbReference type="SUPFAM" id="SSF82829">
    <property type="entry name" value="MesJ substrate recognition domain-like"/>
    <property type="match status" value="1"/>
</dbReference>
<comment type="caution">
    <text evidence="10">The sequence shown here is derived from an EMBL/GenBank/DDBJ whole genome shotgun (WGS) entry which is preliminary data.</text>
</comment>
<organism evidence="10 11">
    <name type="scientific">Propioniferax innocua</name>
    <dbReference type="NCBI Taxonomy" id="1753"/>
    <lineage>
        <taxon>Bacteria</taxon>
        <taxon>Bacillati</taxon>
        <taxon>Actinomycetota</taxon>
        <taxon>Actinomycetes</taxon>
        <taxon>Propionibacteriales</taxon>
        <taxon>Propionibacteriaceae</taxon>
        <taxon>Propioniferax</taxon>
    </lineage>
</organism>
<comment type="domain">
    <text evidence="7">The N-terminal region contains the highly conserved SGGXDS motif, predicted to be a P-loop motif involved in ATP binding.</text>
</comment>